<protein>
    <recommendedName>
        <fullName evidence="3">Gag-pol polyprotein</fullName>
    </recommendedName>
</protein>
<evidence type="ECO:0008006" key="3">
    <source>
        <dbReference type="Google" id="ProtNLM"/>
    </source>
</evidence>
<accession>M1D9Q1</accession>
<keyword evidence="2" id="KW-1185">Reference proteome</keyword>
<dbReference type="Gramene" id="PGSC0003DMT400085538">
    <property type="protein sequence ID" value="PGSC0003DMT400085538"/>
    <property type="gene ID" value="PGSC0003DMG400035109"/>
</dbReference>
<reference evidence="2" key="1">
    <citation type="journal article" date="2011" name="Nature">
        <title>Genome sequence and analysis of the tuber crop potato.</title>
        <authorList>
            <consortium name="The Potato Genome Sequencing Consortium"/>
        </authorList>
    </citation>
    <scope>NUCLEOTIDE SEQUENCE [LARGE SCALE GENOMIC DNA]</scope>
    <source>
        <strain evidence="2">cv. DM1-3 516 R44</strain>
    </source>
</reference>
<dbReference type="EnsemblPlants" id="PGSC0003DMT400085538">
    <property type="protein sequence ID" value="PGSC0003DMT400085538"/>
    <property type="gene ID" value="PGSC0003DMG400035109"/>
</dbReference>
<reference evidence="1" key="2">
    <citation type="submission" date="2015-06" db="UniProtKB">
        <authorList>
            <consortium name="EnsemblPlants"/>
        </authorList>
    </citation>
    <scope>IDENTIFICATION</scope>
    <source>
        <strain evidence="1">DM1-3 516 R44</strain>
    </source>
</reference>
<dbReference type="HOGENOM" id="CLU_134717_0_0_1"/>
<sequence>MDQEDPPQVPPQAPIDPLAEDVTNAEFRSDFHMLAQDMKAQANTEVVAPMNPNVCRAASRLRNFMRINPQEFYRSKLEKDHQEFVDDVYKVLDITGLLQRRR</sequence>
<dbReference type="PaxDb" id="4113-PGSC0003DMT400085538"/>
<dbReference type="Proteomes" id="UP000011115">
    <property type="component" value="Unassembled WGS sequence"/>
</dbReference>
<organism evidence="1 2">
    <name type="scientific">Solanum tuberosum</name>
    <name type="common">Potato</name>
    <dbReference type="NCBI Taxonomy" id="4113"/>
    <lineage>
        <taxon>Eukaryota</taxon>
        <taxon>Viridiplantae</taxon>
        <taxon>Streptophyta</taxon>
        <taxon>Embryophyta</taxon>
        <taxon>Tracheophyta</taxon>
        <taxon>Spermatophyta</taxon>
        <taxon>Magnoliopsida</taxon>
        <taxon>eudicotyledons</taxon>
        <taxon>Gunneridae</taxon>
        <taxon>Pentapetalae</taxon>
        <taxon>asterids</taxon>
        <taxon>lamiids</taxon>
        <taxon>Solanales</taxon>
        <taxon>Solanaceae</taxon>
        <taxon>Solanoideae</taxon>
        <taxon>Solaneae</taxon>
        <taxon>Solanum</taxon>
    </lineage>
</organism>
<evidence type="ECO:0000313" key="2">
    <source>
        <dbReference type="Proteomes" id="UP000011115"/>
    </source>
</evidence>
<dbReference type="InParanoid" id="M1D9Q1"/>
<proteinExistence type="predicted"/>
<name>M1D9Q1_SOLTU</name>
<dbReference type="AlphaFoldDB" id="M1D9Q1"/>
<evidence type="ECO:0000313" key="1">
    <source>
        <dbReference type="EnsemblPlants" id="PGSC0003DMT400085538"/>
    </source>
</evidence>